<dbReference type="RefSeq" id="WP_184156520.1">
    <property type="nucleotide sequence ID" value="NZ_JACHKA010000001.1"/>
</dbReference>
<dbReference type="EMBL" id="JACHKA010000001">
    <property type="protein sequence ID" value="MBB5987853.1"/>
    <property type="molecule type" value="Genomic_DNA"/>
</dbReference>
<proteinExistence type="predicted"/>
<name>A0ABR6NKP4_9SPHN</name>
<reference evidence="1 2" key="1">
    <citation type="submission" date="2020-08" db="EMBL/GenBank/DDBJ databases">
        <title>Exploring microbial biodiversity for novel pathways involved in the catabolism of aromatic compounds derived from lignin.</title>
        <authorList>
            <person name="Elkins J."/>
        </authorList>
    </citation>
    <scope>NUCLEOTIDE SEQUENCE [LARGE SCALE GENOMIC DNA]</scope>
    <source>
        <strain evidence="1 2">B1D3A</strain>
    </source>
</reference>
<organism evidence="1 2">
    <name type="scientific">Sphingobium lignivorans</name>
    <dbReference type="NCBI Taxonomy" id="2735886"/>
    <lineage>
        <taxon>Bacteria</taxon>
        <taxon>Pseudomonadati</taxon>
        <taxon>Pseudomonadota</taxon>
        <taxon>Alphaproteobacteria</taxon>
        <taxon>Sphingomonadales</taxon>
        <taxon>Sphingomonadaceae</taxon>
        <taxon>Sphingobium</taxon>
    </lineage>
</organism>
<gene>
    <name evidence="1" type="ORF">HNP60_003827</name>
</gene>
<sequence length="117" mass="12188">MTAKVSELVDSLMRDASGLQRHADALLETIETMMPTGISTGMAAQAAIDDLADAARLARTSARALDAATVRLQLLGAVITALSVALENDGEADEAALAENARQLRLLLLDCVGSQPN</sequence>
<accession>A0ABR6NKP4</accession>
<keyword evidence="2" id="KW-1185">Reference proteome</keyword>
<dbReference type="Proteomes" id="UP001138540">
    <property type="component" value="Unassembled WGS sequence"/>
</dbReference>
<comment type="caution">
    <text evidence="1">The sequence shown here is derived from an EMBL/GenBank/DDBJ whole genome shotgun (WGS) entry which is preliminary data.</text>
</comment>
<evidence type="ECO:0000313" key="1">
    <source>
        <dbReference type="EMBL" id="MBB5987853.1"/>
    </source>
</evidence>
<evidence type="ECO:0000313" key="2">
    <source>
        <dbReference type="Proteomes" id="UP001138540"/>
    </source>
</evidence>
<protein>
    <submittedName>
        <fullName evidence="1">Uncharacterized protein</fullName>
    </submittedName>
</protein>